<feature type="region of interest" description="Disordered" evidence="1">
    <location>
        <begin position="48"/>
        <end position="489"/>
    </location>
</feature>
<comment type="caution">
    <text evidence="2">The sequence shown here is derived from an EMBL/GenBank/DDBJ whole genome shotgun (WGS) entry which is preliminary data.</text>
</comment>
<dbReference type="EMBL" id="MU150428">
    <property type="protein sequence ID" value="KAF9456408.1"/>
    <property type="molecule type" value="Genomic_DNA"/>
</dbReference>
<feature type="compositionally biased region" description="Basic and acidic residues" evidence="1">
    <location>
        <begin position="262"/>
        <end position="280"/>
    </location>
</feature>
<dbReference type="Proteomes" id="UP000807353">
    <property type="component" value="Unassembled WGS sequence"/>
</dbReference>
<organism evidence="2 3">
    <name type="scientific">Collybia nuda</name>
    <dbReference type="NCBI Taxonomy" id="64659"/>
    <lineage>
        <taxon>Eukaryota</taxon>
        <taxon>Fungi</taxon>
        <taxon>Dikarya</taxon>
        <taxon>Basidiomycota</taxon>
        <taxon>Agaricomycotina</taxon>
        <taxon>Agaricomycetes</taxon>
        <taxon>Agaricomycetidae</taxon>
        <taxon>Agaricales</taxon>
        <taxon>Tricholomatineae</taxon>
        <taxon>Clitocybaceae</taxon>
        <taxon>Collybia</taxon>
    </lineage>
</organism>
<feature type="compositionally biased region" description="Polar residues" evidence="1">
    <location>
        <begin position="60"/>
        <end position="77"/>
    </location>
</feature>
<feature type="compositionally biased region" description="Acidic residues" evidence="1">
    <location>
        <begin position="347"/>
        <end position="357"/>
    </location>
</feature>
<name>A0A9P5XRT6_9AGAR</name>
<feature type="compositionally biased region" description="Polar residues" evidence="1">
    <location>
        <begin position="87"/>
        <end position="102"/>
    </location>
</feature>
<feature type="compositionally biased region" description="Basic residues" evidence="1">
    <location>
        <begin position="477"/>
        <end position="489"/>
    </location>
</feature>
<keyword evidence="3" id="KW-1185">Reference proteome</keyword>
<evidence type="ECO:0000313" key="2">
    <source>
        <dbReference type="EMBL" id="KAF9456408.1"/>
    </source>
</evidence>
<dbReference type="AlphaFoldDB" id="A0A9P5XRT6"/>
<proteinExistence type="predicted"/>
<feature type="compositionally biased region" description="Polar residues" evidence="1">
    <location>
        <begin position="1"/>
        <end position="16"/>
    </location>
</feature>
<dbReference type="OrthoDB" id="20729at2759"/>
<evidence type="ECO:0000256" key="1">
    <source>
        <dbReference type="SAM" id="MobiDB-lite"/>
    </source>
</evidence>
<feature type="compositionally biased region" description="Basic and acidic residues" evidence="1">
    <location>
        <begin position="304"/>
        <end position="319"/>
    </location>
</feature>
<feature type="compositionally biased region" description="Polar residues" evidence="1">
    <location>
        <begin position="166"/>
        <end position="184"/>
    </location>
</feature>
<feature type="compositionally biased region" description="Low complexity" evidence="1">
    <location>
        <begin position="148"/>
        <end position="161"/>
    </location>
</feature>
<accession>A0A9P5XRT6</accession>
<feature type="region of interest" description="Disordered" evidence="1">
    <location>
        <begin position="1"/>
        <end position="20"/>
    </location>
</feature>
<protein>
    <submittedName>
        <fullName evidence="2">Uncharacterized protein</fullName>
    </submittedName>
</protein>
<gene>
    <name evidence="2" type="ORF">BDZ94DRAFT_396224</name>
</gene>
<sequence length="489" mass="52267">MDHRFSSSTLNESKTPVQDRKKMVQDLYAALPLAERSLLDADLELLTKGTPNAPAPVKKTPTNPSTNGGDVSMSQSWEDVPRPSPKQPQNGITNGRIQSTASPFRDILSQAPIPSRLGGATLGNATPAPIIPISSPGINGNKPTPRKSLTLSSNLFASSSSRPRKSLTQTAGQLFLGNSSTSSPAVGLGLSQPTSQPLGASTSSGHGFSSASRKPNAFYQPPSVTNANNGTKRTFEGDVIATRQNGHPPSPTKDNGLDMDMDAEHSENDAHMRSPARQRDEDAENQGEGVGLGFSVFGNGPQVERQREKRQEASVEDASRITTRSTRAKAPEKPARRAPPGAFQHSDEEDGGAEEHEEPQPITPPPQRSRTSRPSKVTPAAKPTTRPKRVKDKDLGRSLPGSLMDEEEEEEDYVAPLKAPSPSRRPLRKARSSAATDLGQDDTGMQTRRRSSRLSTAGSTHGGSPEPPSPKKTTSTKTRKKAASGTKRR</sequence>
<feature type="compositionally biased region" description="Polar residues" evidence="1">
    <location>
        <begin position="222"/>
        <end position="232"/>
    </location>
</feature>
<reference evidence="2" key="1">
    <citation type="submission" date="2020-11" db="EMBL/GenBank/DDBJ databases">
        <authorList>
            <consortium name="DOE Joint Genome Institute"/>
            <person name="Ahrendt S."/>
            <person name="Riley R."/>
            <person name="Andreopoulos W."/>
            <person name="Labutti K."/>
            <person name="Pangilinan J."/>
            <person name="Ruiz-Duenas F.J."/>
            <person name="Barrasa J.M."/>
            <person name="Sanchez-Garcia M."/>
            <person name="Camarero S."/>
            <person name="Miyauchi S."/>
            <person name="Serrano A."/>
            <person name="Linde D."/>
            <person name="Babiker R."/>
            <person name="Drula E."/>
            <person name="Ayuso-Fernandez I."/>
            <person name="Pacheco R."/>
            <person name="Padilla G."/>
            <person name="Ferreira P."/>
            <person name="Barriuso J."/>
            <person name="Kellner H."/>
            <person name="Castanera R."/>
            <person name="Alfaro M."/>
            <person name="Ramirez L."/>
            <person name="Pisabarro A.G."/>
            <person name="Kuo A."/>
            <person name="Tritt A."/>
            <person name="Lipzen A."/>
            <person name="He G."/>
            <person name="Yan M."/>
            <person name="Ng V."/>
            <person name="Cullen D."/>
            <person name="Martin F."/>
            <person name="Rosso M.-N."/>
            <person name="Henrissat B."/>
            <person name="Hibbett D."/>
            <person name="Martinez A.T."/>
            <person name="Grigoriev I.V."/>
        </authorList>
    </citation>
    <scope>NUCLEOTIDE SEQUENCE</scope>
    <source>
        <strain evidence="2">CBS 247.69</strain>
    </source>
</reference>
<evidence type="ECO:0000313" key="3">
    <source>
        <dbReference type="Proteomes" id="UP000807353"/>
    </source>
</evidence>
<feature type="compositionally biased region" description="Low complexity" evidence="1">
    <location>
        <begin position="199"/>
        <end position="212"/>
    </location>
</feature>
<feature type="compositionally biased region" description="Acidic residues" evidence="1">
    <location>
        <begin position="404"/>
        <end position="413"/>
    </location>
</feature>
<feature type="compositionally biased region" description="Low complexity" evidence="1">
    <location>
        <begin position="127"/>
        <end position="141"/>
    </location>
</feature>